<gene>
    <name evidence="2" type="ORF">BDN70DRAFT_833053</name>
</gene>
<proteinExistence type="predicted"/>
<evidence type="ECO:0000256" key="1">
    <source>
        <dbReference type="SAM" id="SignalP"/>
    </source>
</evidence>
<dbReference type="InterPro" id="IPR010775">
    <property type="entry name" value="DUF1365"/>
</dbReference>
<sequence>MPLSSLDACITLLCTVLTALLYKRRSSSAGQKGPSHDQDVFQRPQGYLLHNQVTHARLLPKDSAHAFTYPTLAFLISLDALERRRLDLAGGWVFGYGRLWGRITGLRSDPYLTQEFGSIRGKLEGLLIRSGFEAGRFQDAWMFTMPSFMGYEGINPLTVYFCYDSEGAFWLTVLEIHNTFGESHVHILELGRDEDESPSLGYDHQWTFPRRFHVSPFNDRSGFYTISIKSPSHSPMASTNIPDAPPRPSVRVHQYTTSESDPTKPGVLKLTALLRPTHSTRLTTLSLLLALVKAPFALLLTLPRILYVAWILHYVKRLDVYLRPDPLPSTDEWDTSDSRKPQNVPVSLGLKWLDEGALERFARLRIQTFLRRRTEELGVRVTLVSANPQDPNPSFAPSTTKPEKELIIWYTSSKFFTVLFLCPSAAHSLLLGCDTEKIFRVSSRDVFLNVFSTSSVSNQSSILQHLRSRHLPKSLNFPVPAVHFLDEPRSWRTTLSSAAVISANQLLDWVEKSIFGLVKARVVEGQEPWTMWDRAEARWKSDFGASMAGSGM</sequence>
<dbReference type="EMBL" id="MU155197">
    <property type="protein sequence ID" value="KAF9480298.1"/>
    <property type="molecule type" value="Genomic_DNA"/>
</dbReference>
<accession>A0A9P5Z433</accession>
<evidence type="ECO:0000313" key="2">
    <source>
        <dbReference type="EMBL" id="KAF9480298.1"/>
    </source>
</evidence>
<dbReference type="Pfam" id="PF07103">
    <property type="entry name" value="DUF1365"/>
    <property type="match status" value="1"/>
</dbReference>
<dbReference type="OrthoDB" id="3340520at2759"/>
<dbReference type="PANTHER" id="PTHR33973">
    <property type="entry name" value="OS07G0153300 PROTEIN"/>
    <property type="match status" value="1"/>
</dbReference>
<reference evidence="2" key="1">
    <citation type="submission" date="2020-11" db="EMBL/GenBank/DDBJ databases">
        <authorList>
            <consortium name="DOE Joint Genome Institute"/>
            <person name="Ahrendt S."/>
            <person name="Riley R."/>
            <person name="Andreopoulos W."/>
            <person name="Labutti K."/>
            <person name="Pangilinan J."/>
            <person name="Ruiz-Duenas F.J."/>
            <person name="Barrasa J.M."/>
            <person name="Sanchez-Garcia M."/>
            <person name="Camarero S."/>
            <person name="Miyauchi S."/>
            <person name="Serrano A."/>
            <person name="Linde D."/>
            <person name="Babiker R."/>
            <person name="Drula E."/>
            <person name="Ayuso-Fernandez I."/>
            <person name="Pacheco R."/>
            <person name="Padilla G."/>
            <person name="Ferreira P."/>
            <person name="Barriuso J."/>
            <person name="Kellner H."/>
            <person name="Castanera R."/>
            <person name="Alfaro M."/>
            <person name="Ramirez L."/>
            <person name="Pisabarro A.G."/>
            <person name="Kuo A."/>
            <person name="Tritt A."/>
            <person name="Lipzen A."/>
            <person name="He G."/>
            <person name="Yan M."/>
            <person name="Ng V."/>
            <person name="Cullen D."/>
            <person name="Martin F."/>
            <person name="Rosso M.-N."/>
            <person name="Henrissat B."/>
            <person name="Hibbett D."/>
            <person name="Martinez A.T."/>
            <person name="Grigoriev I.V."/>
        </authorList>
    </citation>
    <scope>NUCLEOTIDE SEQUENCE</scope>
    <source>
        <strain evidence="2">CIRM-BRFM 674</strain>
    </source>
</reference>
<keyword evidence="3" id="KW-1185">Reference proteome</keyword>
<comment type="caution">
    <text evidence="2">The sequence shown here is derived from an EMBL/GenBank/DDBJ whole genome shotgun (WGS) entry which is preliminary data.</text>
</comment>
<keyword evidence="1" id="KW-0732">Signal</keyword>
<dbReference type="Proteomes" id="UP000807469">
    <property type="component" value="Unassembled WGS sequence"/>
</dbReference>
<organism evidence="2 3">
    <name type="scientific">Pholiota conissans</name>
    <dbReference type="NCBI Taxonomy" id="109636"/>
    <lineage>
        <taxon>Eukaryota</taxon>
        <taxon>Fungi</taxon>
        <taxon>Dikarya</taxon>
        <taxon>Basidiomycota</taxon>
        <taxon>Agaricomycotina</taxon>
        <taxon>Agaricomycetes</taxon>
        <taxon>Agaricomycetidae</taxon>
        <taxon>Agaricales</taxon>
        <taxon>Agaricineae</taxon>
        <taxon>Strophariaceae</taxon>
        <taxon>Pholiota</taxon>
    </lineage>
</organism>
<feature type="chain" id="PRO_5040429378" description="DUF1365-domain-containing protein" evidence="1">
    <location>
        <begin position="30"/>
        <end position="552"/>
    </location>
</feature>
<evidence type="ECO:0008006" key="4">
    <source>
        <dbReference type="Google" id="ProtNLM"/>
    </source>
</evidence>
<name>A0A9P5Z433_9AGAR</name>
<protein>
    <recommendedName>
        <fullName evidence="4">DUF1365-domain-containing protein</fullName>
    </recommendedName>
</protein>
<dbReference type="PANTHER" id="PTHR33973:SF4">
    <property type="entry name" value="OS07G0153300 PROTEIN"/>
    <property type="match status" value="1"/>
</dbReference>
<feature type="signal peptide" evidence="1">
    <location>
        <begin position="1"/>
        <end position="29"/>
    </location>
</feature>
<evidence type="ECO:0000313" key="3">
    <source>
        <dbReference type="Proteomes" id="UP000807469"/>
    </source>
</evidence>
<dbReference type="AlphaFoldDB" id="A0A9P5Z433"/>